<comment type="subcellular location">
    <subcellularLocation>
        <location evidence="6">Cytoplasm</location>
    </subcellularLocation>
</comment>
<dbReference type="SUPFAM" id="SSF46929">
    <property type="entry name" value="DNA helicase RuvA subunit, C-terminal domain"/>
    <property type="match status" value="1"/>
</dbReference>
<dbReference type="GO" id="GO:0048476">
    <property type="term" value="C:Holliday junction resolvase complex"/>
    <property type="evidence" value="ECO:0007669"/>
    <property type="project" value="UniProtKB-UniRule"/>
</dbReference>
<dbReference type="GO" id="GO:0009379">
    <property type="term" value="C:Holliday junction helicase complex"/>
    <property type="evidence" value="ECO:0007669"/>
    <property type="project" value="InterPro"/>
</dbReference>
<evidence type="ECO:0000256" key="3">
    <source>
        <dbReference type="ARBA" id="ARBA00023125"/>
    </source>
</evidence>
<dbReference type="SUPFAM" id="SSF47781">
    <property type="entry name" value="RuvA domain 2-like"/>
    <property type="match status" value="1"/>
</dbReference>
<evidence type="ECO:0000313" key="9">
    <source>
        <dbReference type="Proteomes" id="UP000426246"/>
    </source>
</evidence>
<dbReference type="Proteomes" id="UP000426246">
    <property type="component" value="Chromosome"/>
</dbReference>
<keyword evidence="2 6" id="KW-0227">DNA damage</keyword>
<sequence>MIDFLRGHIVHREVDYIVLDVHGVGYRLFCANPLAIQQETGKEIVLYVHHNVREDAVTLFGFQSREEQTLFRRLLIVTGIGPRVALGILSYGRPEVIVSAIYQEDIDFLVKLPGIGRKTAQRIVLDLKDKLGDLPMLQTPAAGQMTIPTSSTGSSRSGGLAWQEAKMALIALGYTEAELDRIWPKVQQNANNGVTTDVLIKQALQALFKG</sequence>
<keyword evidence="9" id="KW-1185">Reference proteome</keyword>
<dbReference type="InterPro" id="IPR000085">
    <property type="entry name" value="RuvA"/>
</dbReference>
<dbReference type="GO" id="GO:0006281">
    <property type="term" value="P:DNA repair"/>
    <property type="evidence" value="ECO:0007669"/>
    <property type="project" value="UniProtKB-UniRule"/>
</dbReference>
<dbReference type="Pfam" id="PF14520">
    <property type="entry name" value="HHH_5"/>
    <property type="match status" value="1"/>
</dbReference>
<dbReference type="GO" id="GO:0005737">
    <property type="term" value="C:cytoplasm"/>
    <property type="evidence" value="ECO:0007669"/>
    <property type="project" value="UniProtKB-SubCell"/>
</dbReference>
<dbReference type="Gene3D" id="1.10.8.10">
    <property type="entry name" value="DNA helicase RuvA subunit, C-terminal domain"/>
    <property type="match status" value="1"/>
</dbReference>
<dbReference type="AlphaFoldDB" id="A0A6B8RII9"/>
<dbReference type="Pfam" id="PF01330">
    <property type="entry name" value="RuvA_N"/>
    <property type="match status" value="1"/>
</dbReference>
<keyword evidence="1 6" id="KW-0963">Cytoplasm</keyword>
<keyword evidence="5 6" id="KW-0234">DNA repair</keyword>
<dbReference type="GO" id="GO:0005524">
    <property type="term" value="F:ATP binding"/>
    <property type="evidence" value="ECO:0007669"/>
    <property type="project" value="InterPro"/>
</dbReference>
<comment type="subunit">
    <text evidence="6">Homotetramer. Forms an RuvA(8)-RuvB(12)-Holliday junction (HJ) complex. HJ DNA is sandwiched between 2 RuvA tetramers; dsDNA enters through RuvA and exits via RuvB. An RuvB hexamer assembles on each DNA strand where it exits the tetramer. Each RuvB hexamer is contacted by two RuvA subunits (via domain III) on 2 adjacent RuvB subunits; this complex drives branch migration. In the full resolvosome a probable DNA-RuvA(4)-RuvB(12)-RuvC(2) complex forms which resolves the HJ.</text>
</comment>
<reference evidence="9" key="1">
    <citation type="submission" date="2018-11" db="EMBL/GenBank/DDBJ databases">
        <title>Complete genome sequence of Paenibacillus sp. ML311-T8.</title>
        <authorList>
            <person name="Nam Y.-D."/>
            <person name="Kang J."/>
            <person name="Chung W.-H."/>
            <person name="Park Y.S."/>
        </authorList>
    </citation>
    <scope>NUCLEOTIDE SEQUENCE [LARGE SCALE GENOMIC DNA]</scope>
    <source>
        <strain evidence="9">ML311-T8</strain>
    </source>
</reference>
<dbReference type="Gene3D" id="1.10.150.20">
    <property type="entry name" value="5' to 3' exonuclease, C-terminal subdomain"/>
    <property type="match status" value="1"/>
</dbReference>
<keyword evidence="8" id="KW-0378">Hydrolase</keyword>
<dbReference type="KEGG" id="ppsc:EHS13_11230"/>
<feature type="domain" description="Helix-hairpin-helix DNA-binding motif class 1" evidence="7">
    <location>
        <begin position="72"/>
        <end position="91"/>
    </location>
</feature>
<accession>A0A6B8RII9</accession>
<proteinExistence type="inferred from homology"/>
<feature type="region of interest" description="Domain III" evidence="6">
    <location>
        <begin position="152"/>
        <end position="210"/>
    </location>
</feature>
<dbReference type="InterPro" id="IPR012340">
    <property type="entry name" value="NA-bd_OB-fold"/>
</dbReference>
<dbReference type="Pfam" id="PF07499">
    <property type="entry name" value="RuvA_C"/>
    <property type="match status" value="1"/>
</dbReference>
<dbReference type="SMART" id="SM00278">
    <property type="entry name" value="HhH1"/>
    <property type="match status" value="2"/>
</dbReference>
<dbReference type="InterPro" id="IPR003583">
    <property type="entry name" value="Hlx-hairpin-Hlx_DNA-bd_motif"/>
</dbReference>
<evidence type="ECO:0000256" key="4">
    <source>
        <dbReference type="ARBA" id="ARBA00023172"/>
    </source>
</evidence>
<evidence type="ECO:0000256" key="5">
    <source>
        <dbReference type="ARBA" id="ARBA00023204"/>
    </source>
</evidence>
<dbReference type="OrthoDB" id="5293449at2"/>
<dbReference type="Gene3D" id="2.40.50.140">
    <property type="entry name" value="Nucleic acid-binding proteins"/>
    <property type="match status" value="1"/>
</dbReference>
<evidence type="ECO:0000313" key="8">
    <source>
        <dbReference type="EMBL" id="QGQ95415.1"/>
    </source>
</evidence>
<dbReference type="CDD" id="cd14332">
    <property type="entry name" value="UBA_RuvA_C"/>
    <property type="match status" value="1"/>
</dbReference>
<keyword evidence="4 6" id="KW-0233">DNA recombination</keyword>
<name>A0A6B8RII9_9BACL</name>
<protein>
    <recommendedName>
        <fullName evidence="6">Holliday junction branch migration complex subunit RuvA</fullName>
    </recommendedName>
</protein>
<comment type="similarity">
    <text evidence="6">Belongs to the RuvA family.</text>
</comment>
<evidence type="ECO:0000256" key="6">
    <source>
        <dbReference type="HAMAP-Rule" id="MF_00031"/>
    </source>
</evidence>
<evidence type="ECO:0000259" key="7">
    <source>
        <dbReference type="SMART" id="SM00278"/>
    </source>
</evidence>
<dbReference type="InterPro" id="IPR011114">
    <property type="entry name" value="RuvA_C"/>
</dbReference>
<dbReference type="GO" id="GO:0000400">
    <property type="term" value="F:four-way junction DNA binding"/>
    <property type="evidence" value="ECO:0007669"/>
    <property type="project" value="UniProtKB-UniRule"/>
</dbReference>
<dbReference type="SUPFAM" id="SSF50249">
    <property type="entry name" value="Nucleic acid-binding proteins"/>
    <property type="match status" value="1"/>
</dbReference>
<comment type="function">
    <text evidence="6">The RuvA-RuvB-RuvC complex processes Holliday junction (HJ) DNA during genetic recombination and DNA repair, while the RuvA-RuvB complex plays an important role in the rescue of blocked DNA replication forks via replication fork reversal (RFR). RuvA specifically binds to HJ cruciform DNA, conferring on it an open structure. The RuvB hexamer acts as an ATP-dependent pump, pulling dsDNA into and through the RuvAB complex. HJ branch migration allows RuvC to scan DNA until it finds its consensus sequence, where it cleaves and resolves the cruciform DNA.</text>
</comment>
<dbReference type="GO" id="GO:0016787">
    <property type="term" value="F:hydrolase activity"/>
    <property type="evidence" value="ECO:0007669"/>
    <property type="project" value="UniProtKB-KW"/>
</dbReference>
<comment type="domain">
    <text evidence="6">Has three domains with a flexible linker between the domains II and III and assumes an 'L' shape. Domain III is highly mobile and contacts RuvB.</text>
</comment>
<keyword evidence="3 6" id="KW-0238">DNA-binding</keyword>
<gene>
    <name evidence="6 8" type="primary">ruvA</name>
    <name evidence="8" type="ORF">EHS13_11230</name>
</gene>
<dbReference type="RefSeq" id="WP_155700449.1">
    <property type="nucleotide sequence ID" value="NZ_CP034235.1"/>
</dbReference>
<dbReference type="NCBIfam" id="TIGR00084">
    <property type="entry name" value="ruvA"/>
    <property type="match status" value="1"/>
</dbReference>
<dbReference type="GO" id="GO:0009378">
    <property type="term" value="F:four-way junction helicase activity"/>
    <property type="evidence" value="ECO:0007669"/>
    <property type="project" value="InterPro"/>
</dbReference>
<dbReference type="GO" id="GO:0006310">
    <property type="term" value="P:DNA recombination"/>
    <property type="evidence" value="ECO:0007669"/>
    <property type="project" value="UniProtKB-UniRule"/>
</dbReference>
<dbReference type="InterPro" id="IPR036267">
    <property type="entry name" value="RuvA_C_sf"/>
</dbReference>
<feature type="domain" description="Helix-hairpin-helix DNA-binding motif class 1" evidence="7">
    <location>
        <begin position="107"/>
        <end position="126"/>
    </location>
</feature>
<dbReference type="EMBL" id="CP034235">
    <property type="protein sequence ID" value="QGQ95415.1"/>
    <property type="molecule type" value="Genomic_DNA"/>
</dbReference>
<dbReference type="InterPro" id="IPR013849">
    <property type="entry name" value="DNA_helicase_Holl-junc_RuvA_I"/>
</dbReference>
<dbReference type="InterPro" id="IPR010994">
    <property type="entry name" value="RuvA_2-like"/>
</dbReference>
<dbReference type="HAMAP" id="MF_00031">
    <property type="entry name" value="DNA_HJ_migration_RuvA"/>
    <property type="match status" value="1"/>
</dbReference>
<evidence type="ECO:0000256" key="2">
    <source>
        <dbReference type="ARBA" id="ARBA00022763"/>
    </source>
</evidence>
<organism evidence="8 9">
    <name type="scientific">Paenibacillus psychroresistens</name>
    <dbReference type="NCBI Taxonomy" id="1778678"/>
    <lineage>
        <taxon>Bacteria</taxon>
        <taxon>Bacillati</taxon>
        <taxon>Bacillota</taxon>
        <taxon>Bacilli</taxon>
        <taxon>Bacillales</taxon>
        <taxon>Paenibacillaceae</taxon>
        <taxon>Paenibacillus</taxon>
    </lineage>
</organism>
<evidence type="ECO:0000256" key="1">
    <source>
        <dbReference type="ARBA" id="ARBA00022490"/>
    </source>
</evidence>
<comment type="caution">
    <text evidence="6">Lacks conserved residue(s) required for the propagation of feature annotation.</text>
</comment>